<dbReference type="AlphaFoldDB" id="A0A923EA41"/>
<dbReference type="EMBL" id="JAAZWO010000008">
    <property type="protein sequence ID" value="MBC2397941.1"/>
    <property type="molecule type" value="Genomic_DNA"/>
</dbReference>
<sequence>MKYQRIYISESTVKKHINNIFNKLNVKNRAQAIKFYNAYFI</sequence>
<dbReference type="InterPro" id="IPR036388">
    <property type="entry name" value="WH-like_DNA-bd_sf"/>
</dbReference>
<evidence type="ECO:0000313" key="3">
    <source>
        <dbReference type="Proteomes" id="UP000563151"/>
    </source>
</evidence>
<dbReference type="PROSITE" id="PS50043">
    <property type="entry name" value="HTH_LUXR_2"/>
    <property type="match status" value="1"/>
</dbReference>
<comment type="caution">
    <text evidence="2">The sequence shown here is derived from an EMBL/GenBank/DDBJ whole genome shotgun (WGS) entry which is preliminary data.</text>
</comment>
<keyword evidence="3" id="KW-1185">Reference proteome</keyword>
<feature type="domain" description="HTH luxR-type" evidence="1">
    <location>
        <begin position="1"/>
        <end position="40"/>
    </location>
</feature>
<dbReference type="Proteomes" id="UP000563151">
    <property type="component" value="Unassembled WGS sequence"/>
</dbReference>
<organism evidence="2 3">
    <name type="scientific">Clostridium tetanomorphum</name>
    <dbReference type="NCBI Taxonomy" id="1553"/>
    <lineage>
        <taxon>Bacteria</taxon>
        <taxon>Bacillati</taxon>
        <taxon>Bacillota</taxon>
        <taxon>Clostridia</taxon>
        <taxon>Eubacteriales</taxon>
        <taxon>Clostridiaceae</taxon>
        <taxon>Clostridium</taxon>
    </lineage>
</organism>
<name>A0A923EA41_CLOTT</name>
<accession>A0A923EA41</accession>
<dbReference type="Pfam" id="PF00196">
    <property type="entry name" value="GerE"/>
    <property type="match status" value="1"/>
</dbReference>
<evidence type="ECO:0000259" key="1">
    <source>
        <dbReference type="PROSITE" id="PS50043"/>
    </source>
</evidence>
<dbReference type="InterPro" id="IPR000792">
    <property type="entry name" value="Tscrpt_reg_LuxR_C"/>
</dbReference>
<dbReference type="RefSeq" id="WP_162175679.1">
    <property type="nucleotide sequence ID" value="NZ_JAAZWO010000008.1"/>
</dbReference>
<dbReference type="GO" id="GO:0003677">
    <property type="term" value="F:DNA binding"/>
    <property type="evidence" value="ECO:0007669"/>
    <property type="project" value="InterPro"/>
</dbReference>
<dbReference type="InterPro" id="IPR016032">
    <property type="entry name" value="Sig_transdc_resp-reg_C-effctor"/>
</dbReference>
<dbReference type="GO" id="GO:0006355">
    <property type="term" value="P:regulation of DNA-templated transcription"/>
    <property type="evidence" value="ECO:0007669"/>
    <property type="project" value="InterPro"/>
</dbReference>
<dbReference type="SUPFAM" id="SSF46894">
    <property type="entry name" value="C-terminal effector domain of the bipartite response regulators"/>
    <property type="match status" value="1"/>
</dbReference>
<evidence type="ECO:0000313" key="2">
    <source>
        <dbReference type="EMBL" id="MBC2397941.1"/>
    </source>
</evidence>
<reference evidence="2 3" key="1">
    <citation type="submission" date="2020-04" db="EMBL/GenBank/DDBJ databases">
        <title>Genomic insights into acetone-butanol-ethanol (ABE) fermentation by sequencing solventogenic clostridia strains.</title>
        <authorList>
            <person name="Brown S."/>
        </authorList>
    </citation>
    <scope>NUCLEOTIDE SEQUENCE [LARGE SCALE GENOMIC DNA]</scope>
    <source>
        <strain evidence="2 3">DJ011</strain>
    </source>
</reference>
<proteinExistence type="predicted"/>
<gene>
    <name evidence="2" type="ORF">HGG79_09155</name>
</gene>
<protein>
    <submittedName>
        <fullName evidence="2">Response regulator transcription factor</fullName>
    </submittedName>
</protein>
<dbReference type="Gene3D" id="1.10.10.10">
    <property type="entry name" value="Winged helix-like DNA-binding domain superfamily/Winged helix DNA-binding domain"/>
    <property type="match status" value="1"/>
</dbReference>